<organism evidence="2 3">
    <name type="scientific">Pantoea stewartii subsp. stewartii DC283</name>
    <dbReference type="NCBI Taxonomy" id="660596"/>
    <lineage>
        <taxon>Bacteria</taxon>
        <taxon>Pseudomonadati</taxon>
        <taxon>Pseudomonadota</taxon>
        <taxon>Gammaproteobacteria</taxon>
        <taxon>Enterobacterales</taxon>
        <taxon>Erwiniaceae</taxon>
        <taxon>Pantoea</taxon>
    </lineage>
</organism>
<sequence length="69" mass="7879">MRLMNKNVILVTKKLSEPFSFGKVKVQERSDDTGQAQHHERPGSRSAKVCGMTARRVKIKIMFRKPPTP</sequence>
<name>A0ABN4Z5E8_PANSE</name>
<keyword evidence="3" id="KW-1185">Reference proteome</keyword>
<protein>
    <submittedName>
        <fullName evidence="2">Uncharacterized protein</fullName>
    </submittedName>
</protein>
<evidence type="ECO:0000313" key="2">
    <source>
        <dbReference type="EMBL" id="ARF51556.1"/>
    </source>
</evidence>
<accession>A0ABN4Z5E8</accession>
<feature type="compositionally biased region" description="Basic and acidic residues" evidence="1">
    <location>
        <begin position="26"/>
        <end position="43"/>
    </location>
</feature>
<evidence type="ECO:0000313" key="3">
    <source>
        <dbReference type="Proteomes" id="UP000192380"/>
    </source>
</evidence>
<dbReference type="Proteomes" id="UP000192380">
    <property type="component" value="Chromosome"/>
</dbReference>
<evidence type="ECO:0000256" key="1">
    <source>
        <dbReference type="SAM" id="MobiDB-lite"/>
    </source>
</evidence>
<dbReference type="EMBL" id="CP017581">
    <property type="protein sequence ID" value="ARF51556.1"/>
    <property type="molecule type" value="Genomic_DNA"/>
</dbReference>
<feature type="region of interest" description="Disordered" evidence="1">
    <location>
        <begin position="26"/>
        <end position="47"/>
    </location>
</feature>
<gene>
    <name evidence="2" type="ORF">DSJ_21100</name>
</gene>
<reference evidence="2 3" key="1">
    <citation type="submission" date="2016-10" db="EMBL/GenBank/DDBJ databases">
        <title>Complete Genome Assembly of Pantoea stewartii subsp. stewartii DC283, a Corn Pathogen.</title>
        <authorList>
            <person name="Duong D.A."/>
            <person name="Stevens A.M."/>
            <person name="Jensen R.V."/>
        </authorList>
    </citation>
    <scope>NUCLEOTIDE SEQUENCE [LARGE SCALE GENOMIC DNA]</scope>
    <source>
        <strain evidence="2 3">DC283</strain>
    </source>
</reference>
<proteinExistence type="predicted"/>